<dbReference type="SMART" id="SM00369">
    <property type="entry name" value="LRR_TYP"/>
    <property type="match status" value="5"/>
</dbReference>
<feature type="compositionally biased region" description="Basic and acidic residues" evidence="3">
    <location>
        <begin position="388"/>
        <end position="397"/>
    </location>
</feature>
<dbReference type="GO" id="GO:0051707">
    <property type="term" value="P:response to other organism"/>
    <property type="evidence" value="ECO:0007669"/>
    <property type="project" value="UniProtKB-ARBA"/>
</dbReference>
<protein>
    <submittedName>
        <fullName evidence="5">Leucine-rich repeat-containing protein ODA7-like isoform X1</fullName>
    </submittedName>
    <submittedName>
        <fullName evidence="6">Uncharacterized protein isoform X1</fullName>
    </submittedName>
</protein>
<dbReference type="InterPro" id="IPR032675">
    <property type="entry name" value="LRR_dom_sf"/>
</dbReference>
<dbReference type="InterPro" id="IPR001611">
    <property type="entry name" value="Leu-rich_rpt"/>
</dbReference>
<dbReference type="InterPro" id="IPR003591">
    <property type="entry name" value="Leu-rich_rpt_typical-subtyp"/>
</dbReference>
<dbReference type="SMART" id="SM00365">
    <property type="entry name" value="LRR_SD22"/>
    <property type="match status" value="6"/>
</dbReference>
<dbReference type="PANTHER" id="PTHR46652">
    <property type="entry name" value="LEUCINE-RICH REPEAT AND IQ DOMAIN-CONTAINING PROTEIN 1-RELATED"/>
    <property type="match status" value="1"/>
</dbReference>
<reference evidence="5" key="2">
    <citation type="submission" date="2025-04" db="UniProtKB">
        <authorList>
            <consortium name="RefSeq"/>
        </authorList>
    </citation>
    <scope>IDENTIFICATION</scope>
    <source>
        <tissue evidence="5 6">Leaves</tissue>
    </source>
</reference>
<keyword evidence="1" id="KW-0433">Leucine-rich repeat</keyword>
<dbReference type="Proteomes" id="UP001652660">
    <property type="component" value="Chromosome 1e"/>
</dbReference>
<dbReference type="GO" id="GO:0006952">
    <property type="term" value="P:defense response"/>
    <property type="evidence" value="ECO:0007669"/>
    <property type="project" value="UniProtKB-ARBA"/>
</dbReference>
<evidence type="ECO:0000256" key="1">
    <source>
        <dbReference type="ARBA" id="ARBA00022614"/>
    </source>
</evidence>
<dbReference type="Gene3D" id="3.80.10.10">
    <property type="entry name" value="Ribonuclease Inhibitor"/>
    <property type="match status" value="2"/>
</dbReference>
<reference evidence="4" key="1">
    <citation type="journal article" date="2025" name="Foods">
        <title>Unveiling the Microbial Signatures of Arabica Coffee Cherries: Insights into Ripeness Specific Diversity, Functional Traits, and Implications for Quality and Safety.</title>
        <authorList>
            <consortium name="RefSeq"/>
            <person name="Tenea G.N."/>
            <person name="Cifuentes V."/>
            <person name="Reyes P."/>
            <person name="Cevallos-Vallejos M."/>
        </authorList>
    </citation>
    <scope>NUCLEOTIDE SEQUENCE [LARGE SCALE GENOMIC DNA]</scope>
</reference>
<name>A0A6P6TYD5_COFAR</name>
<proteinExistence type="predicted"/>
<feature type="region of interest" description="Disordered" evidence="3">
    <location>
        <begin position="262"/>
        <end position="409"/>
    </location>
</feature>
<feature type="compositionally biased region" description="Basic and acidic residues" evidence="3">
    <location>
        <begin position="316"/>
        <end position="327"/>
    </location>
</feature>
<dbReference type="SUPFAM" id="SSF52058">
    <property type="entry name" value="L domain-like"/>
    <property type="match status" value="1"/>
</dbReference>
<evidence type="ECO:0000313" key="4">
    <source>
        <dbReference type="Proteomes" id="UP001652660"/>
    </source>
</evidence>
<evidence type="ECO:0000256" key="2">
    <source>
        <dbReference type="ARBA" id="ARBA00022737"/>
    </source>
</evidence>
<feature type="compositionally biased region" description="Basic and acidic residues" evidence="3">
    <location>
        <begin position="335"/>
        <end position="348"/>
    </location>
</feature>
<sequence>MTVLNSKKILQEKNASDPNSVTNLTLTQKALSDVSCLGDFKSLERLDLGFNNLTSVEALGKCVNLKWLSVVQNKLQSLKGIEGLTKLTVLNAGKNKLKTMDDVRSLVSMRALILNDNEISSISKLDQMKELNTLVLSRNPVSKIGDSLVKTKSLTKLSLSNCRLQTIGSSLTSCTELKELRLAHNEIKTLPVELSHNSKLQNLDVGNNLITNWSDLKVLSSLANLRNLNLQGNPISEKETLAKKIKKLLPNLQIFNARPTDKTMKKEVDGSNSYITDSNVLAGQKEDRTDNSRGQKNSKKYLLGIEEGDDQPLGNAEDRATEKESDNKKHKRNKLLKEKLVRTKERVTSENGTQKNSKLELNKDVSADGSKLPPVNPKAGKELKRKKLEREEDHGEDSIIPTKGDGKLKKKLKQNTGNIIDDGEAPFVELFTTDVAENAISRGQKMEQKSVPGIDSAGAIVKFPKQSKKKKNLGDRAANFDLSPVAEVGLGGPSTWDD</sequence>
<gene>
    <name evidence="5 6" type="primary">LOC113705580</name>
</gene>
<dbReference type="PROSITE" id="PS51450">
    <property type="entry name" value="LRR"/>
    <property type="match status" value="6"/>
</dbReference>
<accession>A0A6P6TYD5</accession>
<dbReference type="PANTHER" id="PTHR46652:SF7">
    <property type="entry name" value="LEUCINE-RICH REPEAT AND IQ DOMAIN-CONTAINING PROTEIN 1"/>
    <property type="match status" value="1"/>
</dbReference>
<dbReference type="RefSeq" id="XP_027083289.1">
    <property type="nucleotide sequence ID" value="XM_027227488.1"/>
</dbReference>
<feature type="compositionally biased region" description="Basic and acidic residues" evidence="3">
    <location>
        <begin position="284"/>
        <end position="293"/>
    </location>
</feature>
<dbReference type="GeneID" id="113705580"/>
<evidence type="ECO:0000313" key="6">
    <source>
        <dbReference type="RefSeq" id="XP_071913408.1"/>
    </source>
</evidence>
<dbReference type="InterPro" id="IPR050836">
    <property type="entry name" value="SDS22/Internalin_LRR"/>
</dbReference>
<feature type="compositionally biased region" description="Basic and acidic residues" evidence="3">
    <location>
        <begin position="357"/>
        <end position="366"/>
    </location>
</feature>
<evidence type="ECO:0000313" key="5">
    <source>
        <dbReference type="RefSeq" id="XP_027083289.1"/>
    </source>
</evidence>
<keyword evidence="4" id="KW-1185">Reference proteome</keyword>
<dbReference type="AlphaFoldDB" id="A0A6P6TYD5"/>
<dbReference type="Pfam" id="PF13855">
    <property type="entry name" value="LRR_8"/>
    <property type="match status" value="1"/>
</dbReference>
<keyword evidence="2" id="KW-0677">Repeat</keyword>
<dbReference type="OrthoDB" id="1517790at2759"/>
<organism evidence="4 5">
    <name type="scientific">Coffea arabica</name>
    <name type="common">Arabian coffee</name>
    <dbReference type="NCBI Taxonomy" id="13443"/>
    <lineage>
        <taxon>Eukaryota</taxon>
        <taxon>Viridiplantae</taxon>
        <taxon>Streptophyta</taxon>
        <taxon>Embryophyta</taxon>
        <taxon>Tracheophyta</taxon>
        <taxon>Spermatophyta</taxon>
        <taxon>Magnoliopsida</taxon>
        <taxon>eudicotyledons</taxon>
        <taxon>Gunneridae</taxon>
        <taxon>Pentapetalae</taxon>
        <taxon>asterids</taxon>
        <taxon>lamiids</taxon>
        <taxon>Gentianales</taxon>
        <taxon>Rubiaceae</taxon>
        <taxon>Ixoroideae</taxon>
        <taxon>Gardenieae complex</taxon>
        <taxon>Bertiereae - Coffeeae clade</taxon>
        <taxon>Coffeeae</taxon>
        <taxon>Coffea</taxon>
    </lineage>
</organism>
<evidence type="ECO:0000256" key="3">
    <source>
        <dbReference type="SAM" id="MobiDB-lite"/>
    </source>
</evidence>
<dbReference type="RefSeq" id="XP_071913408.1">
    <property type="nucleotide sequence ID" value="XM_072057307.1"/>
</dbReference>
<feature type="compositionally biased region" description="Polar residues" evidence="3">
    <location>
        <begin position="270"/>
        <end position="281"/>
    </location>
</feature>